<keyword evidence="7 12" id="KW-0297">G-protein coupled receptor</keyword>
<evidence type="ECO:0000256" key="12">
    <source>
        <dbReference type="RuleBase" id="RU004424"/>
    </source>
</evidence>
<feature type="transmembrane region" description="Helical" evidence="13">
    <location>
        <begin position="106"/>
        <end position="127"/>
    </location>
</feature>
<dbReference type="GO" id="GO:0004930">
    <property type="term" value="F:G protein-coupled receptor activity"/>
    <property type="evidence" value="ECO:0007669"/>
    <property type="project" value="UniProtKB-KW"/>
</dbReference>
<evidence type="ECO:0000256" key="5">
    <source>
        <dbReference type="ARBA" id="ARBA00022692"/>
    </source>
</evidence>
<protein>
    <recommendedName>
        <fullName evidence="12">Taste receptor type 2</fullName>
    </recommendedName>
</protein>
<evidence type="ECO:0000256" key="10">
    <source>
        <dbReference type="ARBA" id="ARBA00023224"/>
    </source>
</evidence>
<dbReference type="GO" id="GO:0033038">
    <property type="term" value="F:bitter taste receptor activity"/>
    <property type="evidence" value="ECO:0007669"/>
    <property type="project" value="InterPro"/>
</dbReference>
<evidence type="ECO:0000313" key="15">
    <source>
        <dbReference type="Proteomes" id="UP001181693"/>
    </source>
</evidence>
<dbReference type="PANTHER" id="PTHR11394:SF160">
    <property type="entry name" value="TASTE RECEPTOR TYPE 2"/>
    <property type="match status" value="1"/>
</dbReference>
<comment type="caution">
    <text evidence="14">The sequence shown here is derived from an EMBL/GenBank/DDBJ whole genome shotgun (WGS) entry which is preliminary data.</text>
</comment>
<feature type="transmembrane region" description="Helical" evidence="13">
    <location>
        <begin position="262"/>
        <end position="283"/>
    </location>
</feature>
<dbReference type="Pfam" id="PF05296">
    <property type="entry name" value="TAS2R"/>
    <property type="match status" value="1"/>
</dbReference>
<evidence type="ECO:0000256" key="9">
    <source>
        <dbReference type="ARBA" id="ARBA00023170"/>
    </source>
</evidence>
<feature type="transmembrane region" description="Helical" evidence="13">
    <location>
        <begin position="67"/>
        <end position="86"/>
    </location>
</feature>
<keyword evidence="5 12" id="KW-0812">Transmembrane</keyword>
<feature type="transmembrane region" description="Helical" evidence="13">
    <location>
        <begin position="232"/>
        <end position="256"/>
    </location>
</feature>
<comment type="similarity">
    <text evidence="2 11">Belongs to the G-protein coupled receptor T2R family.</text>
</comment>
<name>A0AAV3AKD9_PYXAD</name>
<keyword evidence="15" id="KW-1185">Reference proteome</keyword>
<keyword evidence="9 12" id="KW-0675">Receptor</keyword>
<comment type="subcellular location">
    <subcellularLocation>
        <location evidence="1 12">Membrane</location>
        <topology evidence="1 12">Multi-pass membrane protein</topology>
    </subcellularLocation>
</comment>
<evidence type="ECO:0000256" key="6">
    <source>
        <dbReference type="ARBA" id="ARBA00022989"/>
    </source>
</evidence>
<dbReference type="SUPFAM" id="SSF81321">
    <property type="entry name" value="Family A G protein-coupled receptor-like"/>
    <property type="match status" value="1"/>
</dbReference>
<evidence type="ECO:0000256" key="13">
    <source>
        <dbReference type="SAM" id="Phobius"/>
    </source>
</evidence>
<dbReference type="Proteomes" id="UP001181693">
    <property type="component" value="Unassembled WGS sequence"/>
</dbReference>
<evidence type="ECO:0000313" key="14">
    <source>
        <dbReference type="EMBL" id="DBA25505.1"/>
    </source>
</evidence>
<evidence type="ECO:0000256" key="11">
    <source>
        <dbReference type="RuleBase" id="RU004423"/>
    </source>
</evidence>
<keyword evidence="4 12" id="KW-0716">Sensory transduction</keyword>
<dbReference type="EMBL" id="DYDO01000004">
    <property type="protein sequence ID" value="DBA25505.1"/>
    <property type="molecule type" value="Genomic_DNA"/>
</dbReference>
<accession>A0AAV3AKD9</accession>
<keyword evidence="8 12" id="KW-0472">Membrane</keyword>
<keyword evidence="3 12" id="KW-0919">Taste</keyword>
<dbReference type="InterPro" id="IPR007960">
    <property type="entry name" value="TAS2R"/>
</dbReference>
<dbReference type="AlphaFoldDB" id="A0AAV3AKD9"/>
<gene>
    <name evidence="14" type="ORF">GDO54_009885</name>
</gene>
<proteinExistence type="inferred from homology"/>
<evidence type="ECO:0000256" key="1">
    <source>
        <dbReference type="ARBA" id="ARBA00004141"/>
    </source>
</evidence>
<feature type="transmembrane region" description="Helical" evidence="13">
    <location>
        <begin position="180"/>
        <end position="211"/>
    </location>
</feature>
<keyword evidence="10 12" id="KW-0807">Transducer</keyword>
<dbReference type="Gene3D" id="1.20.1070.10">
    <property type="entry name" value="Rhodopsin 7-helix transmembrane proteins"/>
    <property type="match status" value="1"/>
</dbReference>
<feature type="transmembrane region" description="Helical" evidence="13">
    <location>
        <begin position="16"/>
        <end position="40"/>
    </location>
</feature>
<evidence type="ECO:0000256" key="7">
    <source>
        <dbReference type="ARBA" id="ARBA00023040"/>
    </source>
</evidence>
<dbReference type="PANTHER" id="PTHR11394">
    <property type="entry name" value="TASTE RECEPTOR TYPE 2"/>
    <property type="match status" value="1"/>
</dbReference>
<dbReference type="GO" id="GO:0016020">
    <property type="term" value="C:membrane"/>
    <property type="evidence" value="ECO:0007669"/>
    <property type="project" value="UniProtKB-SubCell"/>
</dbReference>
<keyword evidence="6 13" id="KW-1133">Transmembrane helix</keyword>
<evidence type="ECO:0000256" key="8">
    <source>
        <dbReference type="ARBA" id="ARBA00023136"/>
    </source>
</evidence>
<evidence type="ECO:0000256" key="3">
    <source>
        <dbReference type="ARBA" id="ARBA00022480"/>
    </source>
</evidence>
<feature type="transmembrane region" description="Helical" evidence="13">
    <location>
        <begin position="139"/>
        <end position="160"/>
    </location>
</feature>
<reference evidence="14" key="1">
    <citation type="thesis" date="2020" institute="ProQuest LLC" country="789 East Eisenhower Parkway, Ann Arbor, MI, USA">
        <title>Comparative Genomics and Chromosome Evolution.</title>
        <authorList>
            <person name="Mudd A.B."/>
        </authorList>
    </citation>
    <scope>NUCLEOTIDE SEQUENCE</scope>
    <source>
        <strain evidence="14">1538</strain>
        <tissue evidence="14">Blood</tissue>
    </source>
</reference>
<evidence type="ECO:0000256" key="2">
    <source>
        <dbReference type="ARBA" id="ARBA00007376"/>
    </source>
</evidence>
<evidence type="ECO:0000256" key="4">
    <source>
        <dbReference type="ARBA" id="ARBA00022606"/>
    </source>
</evidence>
<sequence length="314" mass="36148">MANSTEEDYCETDLSKFLICISLGGTLALTGLLIQSFIVAGNFSDWLKRRSITSADQIITSIGISRIFYHTAFLLSLISMVCFPEIPEIVSTLTEFIGNSSTIANIWLSTLLSIFFYIKISTFHNAFLLCLKTFILERVTYLIVAFVLLSLIYTSLNYFVLPMHFFSNGTHNHSLHYTEVTIILYVNILWIFFPFLVFFIVVLLLIILLCFHMRRMNNGGNVTGNTDTYHRIITFTILSSLVCAFYLLINIFQMYMEILDMMWLYVIANIFPVVNSFLLIYVVMKLRNQFIVIVHCGTPHECELNIWGMCSIHN</sequence>
<organism evidence="14 15">
    <name type="scientific">Pyxicephalus adspersus</name>
    <name type="common">African bullfrog</name>
    <dbReference type="NCBI Taxonomy" id="30357"/>
    <lineage>
        <taxon>Eukaryota</taxon>
        <taxon>Metazoa</taxon>
        <taxon>Chordata</taxon>
        <taxon>Craniata</taxon>
        <taxon>Vertebrata</taxon>
        <taxon>Euteleostomi</taxon>
        <taxon>Amphibia</taxon>
        <taxon>Batrachia</taxon>
        <taxon>Anura</taxon>
        <taxon>Neobatrachia</taxon>
        <taxon>Ranoidea</taxon>
        <taxon>Pyxicephalidae</taxon>
        <taxon>Pyxicephalinae</taxon>
        <taxon>Pyxicephalus</taxon>
    </lineage>
</organism>